<dbReference type="RefSeq" id="WP_134116064.1">
    <property type="nucleotide sequence ID" value="NZ_SOEG01000008.1"/>
</dbReference>
<proteinExistence type="predicted"/>
<sequence>MEQVERVLYSYRSLKRASKRLRRRAYTINDGVKSGYKAAGVIPGRVSASYNQSNIVEDNIIRNDDLLCRAKRADELRKIIQEDVEELRKDDPEVGEEMSKVIELKYFKKYKNRKIEIELAISDATLYRRRVKALELLEQKGLQLLFGEIMSII</sequence>
<comment type="caution">
    <text evidence="1">The sequence shown here is derived from an EMBL/GenBank/DDBJ whole genome shotgun (WGS) entry which is preliminary data.</text>
</comment>
<dbReference type="STRING" id="926561.GCA_000379025_02697"/>
<organism evidence="1 2">
    <name type="scientific">Orenia marismortui</name>
    <dbReference type="NCBI Taxonomy" id="46469"/>
    <lineage>
        <taxon>Bacteria</taxon>
        <taxon>Bacillati</taxon>
        <taxon>Bacillota</taxon>
        <taxon>Clostridia</taxon>
        <taxon>Halanaerobiales</taxon>
        <taxon>Halobacteroidaceae</taxon>
        <taxon>Orenia</taxon>
    </lineage>
</organism>
<dbReference type="AlphaFoldDB" id="A0A4R8GZQ7"/>
<reference evidence="1 2" key="1">
    <citation type="submission" date="2019-03" db="EMBL/GenBank/DDBJ databases">
        <title>Subsurface microbial communities from deep shales in Ohio and West Virginia, USA.</title>
        <authorList>
            <person name="Wrighton K."/>
        </authorList>
    </citation>
    <scope>NUCLEOTIDE SEQUENCE [LARGE SCALE GENOMIC DNA]</scope>
    <source>
        <strain evidence="1 2">MSL 6dP</strain>
    </source>
</reference>
<dbReference type="EMBL" id="SOEG01000008">
    <property type="protein sequence ID" value="TDX52153.1"/>
    <property type="molecule type" value="Genomic_DNA"/>
</dbReference>
<gene>
    <name evidence="1" type="ORF">C7959_10875</name>
</gene>
<name>A0A4R8GZQ7_9FIRM</name>
<keyword evidence="2" id="KW-1185">Reference proteome</keyword>
<evidence type="ECO:0000313" key="1">
    <source>
        <dbReference type="EMBL" id="TDX52153.1"/>
    </source>
</evidence>
<protein>
    <submittedName>
        <fullName evidence="1">Uncharacterized protein</fullName>
    </submittedName>
</protein>
<dbReference type="Proteomes" id="UP000295832">
    <property type="component" value="Unassembled WGS sequence"/>
</dbReference>
<accession>A0A4R8GZQ7</accession>
<evidence type="ECO:0000313" key="2">
    <source>
        <dbReference type="Proteomes" id="UP000295832"/>
    </source>
</evidence>